<protein>
    <recommendedName>
        <fullName evidence="4">C-type lectin domain-containing protein</fullName>
    </recommendedName>
</protein>
<comment type="caution">
    <text evidence="2">The sequence shown here is derived from an EMBL/GenBank/DDBJ whole genome shotgun (WGS) entry which is preliminary data.</text>
</comment>
<evidence type="ECO:0000256" key="1">
    <source>
        <dbReference type="SAM" id="Phobius"/>
    </source>
</evidence>
<keyword evidence="3" id="KW-1185">Reference proteome</keyword>
<gene>
    <name evidence="2" type="ORF">MGAL_10B072785</name>
</gene>
<evidence type="ECO:0000313" key="3">
    <source>
        <dbReference type="Proteomes" id="UP000596742"/>
    </source>
</evidence>
<accession>A0A8B6F439</accession>
<keyword evidence="1" id="KW-0812">Transmembrane</keyword>
<proteinExistence type="predicted"/>
<reference evidence="2" key="1">
    <citation type="submission" date="2018-11" db="EMBL/GenBank/DDBJ databases">
        <authorList>
            <person name="Alioto T."/>
            <person name="Alioto T."/>
        </authorList>
    </citation>
    <scope>NUCLEOTIDE SEQUENCE</scope>
</reference>
<keyword evidence="1" id="KW-0472">Membrane</keyword>
<dbReference type="AlphaFoldDB" id="A0A8B6F439"/>
<dbReference type="EMBL" id="UYJE01006120">
    <property type="protein sequence ID" value="VDI43222.1"/>
    <property type="molecule type" value="Genomic_DNA"/>
</dbReference>
<dbReference type="InterPro" id="IPR016187">
    <property type="entry name" value="CTDL_fold"/>
</dbReference>
<feature type="transmembrane region" description="Helical" evidence="1">
    <location>
        <begin position="164"/>
        <end position="187"/>
    </location>
</feature>
<dbReference type="SUPFAM" id="SSF56436">
    <property type="entry name" value="C-type lectin-like"/>
    <property type="match status" value="1"/>
</dbReference>
<evidence type="ECO:0008006" key="4">
    <source>
        <dbReference type="Google" id="ProtNLM"/>
    </source>
</evidence>
<sequence length="223" mass="25470">YKRMELPMSAEIDGNCFYTSGSSSQVLRTRCKERLKFKCQEVVHRDGSRNIKVKCYELMLNWYDARQTCERSGGHIQLFNNKCDKNENFTADTLWHNTFVKERIIWNTNTVTGIEKKNGYSCLALMLTRDSKYILIAANCDNEYHSLCQKDVSVTPTKETSHDYIIGGVTGGILSVVIVLLLGIVIVQHKRLTEKKLTATDSLKTYLVKQVTDNQKELVLTTS</sequence>
<dbReference type="Proteomes" id="UP000596742">
    <property type="component" value="Unassembled WGS sequence"/>
</dbReference>
<organism evidence="2 3">
    <name type="scientific">Mytilus galloprovincialis</name>
    <name type="common">Mediterranean mussel</name>
    <dbReference type="NCBI Taxonomy" id="29158"/>
    <lineage>
        <taxon>Eukaryota</taxon>
        <taxon>Metazoa</taxon>
        <taxon>Spiralia</taxon>
        <taxon>Lophotrochozoa</taxon>
        <taxon>Mollusca</taxon>
        <taxon>Bivalvia</taxon>
        <taxon>Autobranchia</taxon>
        <taxon>Pteriomorphia</taxon>
        <taxon>Mytilida</taxon>
        <taxon>Mytiloidea</taxon>
        <taxon>Mytilidae</taxon>
        <taxon>Mytilinae</taxon>
        <taxon>Mytilus</taxon>
    </lineage>
</organism>
<evidence type="ECO:0000313" key="2">
    <source>
        <dbReference type="EMBL" id="VDI43222.1"/>
    </source>
</evidence>
<keyword evidence="1" id="KW-1133">Transmembrane helix</keyword>
<name>A0A8B6F439_MYTGA</name>
<feature type="non-terminal residue" evidence="2">
    <location>
        <position position="1"/>
    </location>
</feature>